<protein>
    <submittedName>
        <fullName evidence="2">DJ-1/PfpI family protein</fullName>
    </submittedName>
</protein>
<dbReference type="InterPro" id="IPR050325">
    <property type="entry name" value="Prot/Nucl_acid_deglycase"/>
</dbReference>
<proteinExistence type="predicted"/>
<dbReference type="PANTHER" id="PTHR48094:SF12">
    <property type="entry name" value="PARKINSON DISEASE PROTEIN 7 HOMOLOG"/>
    <property type="match status" value="1"/>
</dbReference>
<accession>A0ABS2ELN5</accession>
<evidence type="ECO:0000259" key="1">
    <source>
        <dbReference type="Pfam" id="PF01965"/>
    </source>
</evidence>
<comment type="caution">
    <text evidence="2">The sequence shown here is derived from an EMBL/GenBank/DDBJ whole genome shotgun (WGS) entry which is preliminary data.</text>
</comment>
<evidence type="ECO:0000313" key="2">
    <source>
        <dbReference type="EMBL" id="MBM6753413.1"/>
    </source>
</evidence>
<dbReference type="CDD" id="cd03135">
    <property type="entry name" value="GATase1_DJ-1"/>
    <property type="match status" value="1"/>
</dbReference>
<dbReference type="InterPro" id="IPR029062">
    <property type="entry name" value="Class_I_gatase-like"/>
</dbReference>
<feature type="domain" description="DJ-1/PfpI" evidence="1">
    <location>
        <begin position="3"/>
        <end position="167"/>
    </location>
</feature>
<gene>
    <name evidence="2" type="ORF">H5993_01350</name>
</gene>
<name>A0ABS2ELN5_9LACO</name>
<dbReference type="SUPFAM" id="SSF52317">
    <property type="entry name" value="Class I glutamine amidotransferase-like"/>
    <property type="match status" value="1"/>
</dbReference>
<organism evidence="2 3">
    <name type="scientific">Limosilactobacillus alvi</name>
    <dbReference type="NCBI Taxonomy" id="990412"/>
    <lineage>
        <taxon>Bacteria</taxon>
        <taxon>Bacillati</taxon>
        <taxon>Bacillota</taxon>
        <taxon>Bacilli</taxon>
        <taxon>Lactobacillales</taxon>
        <taxon>Lactobacillaceae</taxon>
        <taxon>Limosilactobacillus</taxon>
    </lineage>
</organism>
<dbReference type="InterPro" id="IPR006287">
    <property type="entry name" value="DJ-1"/>
</dbReference>
<dbReference type="Gene3D" id="3.40.50.880">
    <property type="match status" value="1"/>
</dbReference>
<dbReference type="NCBIfam" id="TIGR01383">
    <property type="entry name" value="not_thiJ"/>
    <property type="match status" value="1"/>
</dbReference>
<dbReference type="Pfam" id="PF01965">
    <property type="entry name" value="DJ-1_PfpI"/>
    <property type="match status" value="1"/>
</dbReference>
<dbReference type="PANTHER" id="PTHR48094">
    <property type="entry name" value="PROTEIN/NUCLEIC ACID DEGLYCASE DJ-1-RELATED"/>
    <property type="match status" value="1"/>
</dbReference>
<keyword evidence="3" id="KW-1185">Reference proteome</keyword>
<sequence length="190" mass="20604">MTKVAVVFADGCEEIEALTPVDVMRRLGIEVTMVGLDKLHIMGAHEIPLEMQTTISPALLDYDAVVFPGGSTGAANLRESNELMEIMRKRQANGQWNAAMCAAPLAFARYGLLDGHQFTCFPGIEKEIAHTNPTAIFSPAITVVDEAGHLITSRGPATAMAFAFKIAQVLGVATTDMQDDMLYTYLKQEI</sequence>
<dbReference type="EMBL" id="JACJJQ010000004">
    <property type="protein sequence ID" value="MBM6753413.1"/>
    <property type="molecule type" value="Genomic_DNA"/>
</dbReference>
<dbReference type="RefSeq" id="WP_204775938.1">
    <property type="nucleotide sequence ID" value="NZ_JACJJQ010000004.1"/>
</dbReference>
<dbReference type="InterPro" id="IPR002818">
    <property type="entry name" value="DJ-1/PfpI"/>
</dbReference>
<reference evidence="2 3" key="1">
    <citation type="journal article" date="2021" name="Sci. Rep.">
        <title>The distribution of antibiotic resistance genes in chicken gut microbiota commensals.</title>
        <authorList>
            <person name="Juricova H."/>
            <person name="Matiasovicova J."/>
            <person name="Kubasova T."/>
            <person name="Cejkova D."/>
            <person name="Rychlik I."/>
        </authorList>
    </citation>
    <scope>NUCLEOTIDE SEQUENCE [LARGE SCALE GENOMIC DNA]</scope>
    <source>
        <strain evidence="2 3">An810</strain>
    </source>
</reference>
<evidence type="ECO:0000313" key="3">
    <source>
        <dbReference type="Proteomes" id="UP000776629"/>
    </source>
</evidence>
<dbReference type="Proteomes" id="UP000776629">
    <property type="component" value="Unassembled WGS sequence"/>
</dbReference>